<name>A0ABV3H4X8_9ACTN</name>
<dbReference type="PANTHER" id="PTHR43877">
    <property type="entry name" value="AMINOALKYLPHOSPHONATE N-ACETYLTRANSFERASE-RELATED-RELATED"/>
    <property type="match status" value="1"/>
</dbReference>
<dbReference type="PROSITE" id="PS51186">
    <property type="entry name" value="GNAT"/>
    <property type="match status" value="1"/>
</dbReference>
<feature type="domain" description="N-acetyltransferase" evidence="3">
    <location>
        <begin position="1"/>
        <end position="155"/>
    </location>
</feature>
<dbReference type="SUPFAM" id="SSF55729">
    <property type="entry name" value="Acyl-CoA N-acyltransferases (Nat)"/>
    <property type="match status" value="2"/>
</dbReference>
<dbReference type="Gene3D" id="3.40.630.30">
    <property type="match status" value="1"/>
</dbReference>
<proteinExistence type="predicted"/>
<dbReference type="EC" id="2.3.1.-" evidence="4"/>
<evidence type="ECO:0000256" key="1">
    <source>
        <dbReference type="ARBA" id="ARBA00022679"/>
    </source>
</evidence>
<dbReference type="GO" id="GO:0016746">
    <property type="term" value="F:acyltransferase activity"/>
    <property type="evidence" value="ECO:0007669"/>
    <property type="project" value="UniProtKB-KW"/>
</dbReference>
<keyword evidence="1 4" id="KW-0808">Transferase</keyword>
<gene>
    <name evidence="4" type="ORF">AB0K40_18905</name>
</gene>
<evidence type="ECO:0000313" key="5">
    <source>
        <dbReference type="Proteomes" id="UP001552427"/>
    </source>
</evidence>
<dbReference type="RefSeq" id="WP_364451227.1">
    <property type="nucleotide sequence ID" value="NZ_JBFARM010000005.1"/>
</dbReference>
<dbReference type="CDD" id="cd04301">
    <property type="entry name" value="NAT_SF"/>
    <property type="match status" value="1"/>
</dbReference>
<evidence type="ECO:0000313" key="4">
    <source>
        <dbReference type="EMBL" id="MEV4287582.1"/>
    </source>
</evidence>
<keyword evidence="5" id="KW-1185">Reference proteome</keyword>
<reference evidence="4 5" key="1">
    <citation type="submission" date="2024-06" db="EMBL/GenBank/DDBJ databases">
        <title>The Natural Products Discovery Center: Release of the First 8490 Sequenced Strains for Exploring Actinobacteria Biosynthetic Diversity.</title>
        <authorList>
            <person name="Kalkreuter E."/>
            <person name="Kautsar S.A."/>
            <person name="Yang D."/>
            <person name="Bader C.D."/>
            <person name="Teijaro C.N."/>
            <person name="Fluegel L."/>
            <person name="Davis C.M."/>
            <person name="Simpson J.R."/>
            <person name="Lauterbach L."/>
            <person name="Steele A.D."/>
            <person name="Gui C."/>
            <person name="Meng S."/>
            <person name="Li G."/>
            <person name="Viehrig K."/>
            <person name="Ye F."/>
            <person name="Su P."/>
            <person name="Kiefer A.F."/>
            <person name="Nichols A."/>
            <person name="Cepeda A.J."/>
            <person name="Yan W."/>
            <person name="Fan B."/>
            <person name="Jiang Y."/>
            <person name="Adhikari A."/>
            <person name="Zheng C.-J."/>
            <person name="Schuster L."/>
            <person name="Cowan T.M."/>
            <person name="Smanski M.J."/>
            <person name="Chevrette M.G."/>
            <person name="De Carvalho L.P.S."/>
            <person name="Shen B."/>
        </authorList>
    </citation>
    <scope>NUCLEOTIDE SEQUENCE [LARGE SCALE GENOMIC DNA]</scope>
    <source>
        <strain evidence="4 5">NPDC049574</strain>
    </source>
</reference>
<keyword evidence="2 4" id="KW-0012">Acyltransferase</keyword>
<protein>
    <submittedName>
        <fullName evidence="4">GNAT family N-acetyltransferase</fullName>
        <ecNumber evidence="4">2.3.1.-</ecNumber>
    </submittedName>
</protein>
<evidence type="ECO:0000259" key="3">
    <source>
        <dbReference type="PROSITE" id="PS51186"/>
    </source>
</evidence>
<comment type="caution">
    <text evidence="4">The sequence shown here is derived from an EMBL/GenBank/DDBJ whole genome shotgun (WGS) entry which is preliminary data.</text>
</comment>
<dbReference type="InterPro" id="IPR050832">
    <property type="entry name" value="Bact_Acetyltransf"/>
</dbReference>
<organism evidence="4 5">
    <name type="scientific">Nonomuraea bangladeshensis</name>
    <dbReference type="NCBI Taxonomy" id="404385"/>
    <lineage>
        <taxon>Bacteria</taxon>
        <taxon>Bacillati</taxon>
        <taxon>Actinomycetota</taxon>
        <taxon>Actinomycetes</taxon>
        <taxon>Streptosporangiales</taxon>
        <taxon>Streptosporangiaceae</taxon>
        <taxon>Nonomuraea</taxon>
    </lineage>
</organism>
<dbReference type="Pfam" id="PF00583">
    <property type="entry name" value="Acetyltransf_1"/>
    <property type="match status" value="1"/>
</dbReference>
<sequence length="324" mass="35438">MTVQRVDLGRDEGMVAGLYDAYVAASADDPGPLPALPRFRLNFGADRPGQGVEMWVAVERGNVAGGYSLGLPRLDNTHTASVFPLVVRPERRGRGLGAALFEHAVGRARAHGRRLLLTETPATGAGARFARAHGMTPSVTEARRTLDLRAAHPAALEALRPAVEGYALQQWVGPAGPELLDDLATLFDGMNDAPRDAGVEASRYDAERAGERERSFTEAGQTCYTTIARRVADGAPAAFTRIVIKADRSDGWANQADTVVLRPHRGRRLGLLVKLANLLWLRESEPHLDRVITWNATTNAHMLAINEAMGFRLFDEWHTWRLEL</sequence>
<dbReference type="Proteomes" id="UP001552427">
    <property type="component" value="Unassembled WGS sequence"/>
</dbReference>
<dbReference type="InterPro" id="IPR016181">
    <property type="entry name" value="Acyl_CoA_acyltransferase"/>
</dbReference>
<dbReference type="EMBL" id="JBFARM010000005">
    <property type="protein sequence ID" value="MEV4287582.1"/>
    <property type="molecule type" value="Genomic_DNA"/>
</dbReference>
<accession>A0ABV3H4X8</accession>
<evidence type="ECO:0000256" key="2">
    <source>
        <dbReference type="ARBA" id="ARBA00023315"/>
    </source>
</evidence>
<dbReference type="InterPro" id="IPR000182">
    <property type="entry name" value="GNAT_dom"/>
</dbReference>